<dbReference type="Gene3D" id="3.30.310.70">
    <property type="entry name" value="TT1751-like domain"/>
    <property type="match status" value="2"/>
</dbReference>
<dbReference type="EMBL" id="PPGH01000037">
    <property type="protein sequence ID" value="PQJ95282.1"/>
    <property type="molecule type" value="Genomic_DNA"/>
</dbReference>
<dbReference type="RefSeq" id="WP_105074330.1">
    <property type="nucleotide sequence ID" value="NZ_PPGH01000037.1"/>
</dbReference>
<protein>
    <submittedName>
        <fullName evidence="1">Uncharacterized protein</fullName>
    </submittedName>
</protein>
<proteinExistence type="predicted"/>
<gene>
    <name evidence="1" type="ORF">CXB77_13615</name>
</gene>
<dbReference type="AlphaFoldDB" id="A0A2S7XPC8"/>
<dbReference type="SUPFAM" id="SSF103247">
    <property type="entry name" value="TT1751-like"/>
    <property type="match status" value="1"/>
</dbReference>
<dbReference type="InterPro" id="IPR035923">
    <property type="entry name" value="TT1751-like_sf"/>
</dbReference>
<keyword evidence="2" id="KW-1185">Reference proteome</keyword>
<comment type="caution">
    <text evidence="1">The sequence shown here is derived from an EMBL/GenBank/DDBJ whole genome shotgun (WGS) entry which is preliminary data.</text>
</comment>
<accession>A0A2S7XPC8</accession>
<sequence>MAYSVTNTKKINIIELCNQVFASKALGVTPVVGSTRVANGHLHATALPCEVAVYADEYDIKIEMLNAEAIFSLFFTDVLFGKQMQNQAFATAIQKLPVQVNTELPAIIYQALTDAKVTYWADNWSKGPWFSDEWDMVRALLSTPMNSPYVHFTYNKVDGKIFSDDEVLTVAKTIIATLTVNGTTGAGVHDAALDAQLSTGSQWRSARPAPLSLPGGIKLIEGCSPMYAKQALTTGFYHATALPCEMAVMKSADSKQLLISFLDPHFMFNALFSDAFDNMTAEQLTAFATLPDIVLDDLQIIVDYALDVNLPKTGIKLMPPVSFYYDMLPF</sequence>
<evidence type="ECO:0000313" key="2">
    <source>
        <dbReference type="Proteomes" id="UP000239936"/>
    </source>
</evidence>
<organism evidence="1 2">
    <name type="scientific">Chromatium okenii</name>
    <dbReference type="NCBI Taxonomy" id="61644"/>
    <lineage>
        <taxon>Bacteria</taxon>
        <taxon>Pseudomonadati</taxon>
        <taxon>Pseudomonadota</taxon>
        <taxon>Gammaproteobacteria</taxon>
        <taxon>Chromatiales</taxon>
        <taxon>Chromatiaceae</taxon>
        <taxon>Chromatium</taxon>
    </lineage>
</organism>
<name>A0A2S7XPC8_9GAMM</name>
<evidence type="ECO:0000313" key="1">
    <source>
        <dbReference type="EMBL" id="PQJ95282.1"/>
    </source>
</evidence>
<dbReference type="Proteomes" id="UP000239936">
    <property type="component" value="Unassembled WGS sequence"/>
</dbReference>
<reference evidence="1 2" key="1">
    <citation type="submission" date="2018-01" db="EMBL/GenBank/DDBJ databases">
        <title>The complete genome sequence of Chromatium okenii LaCa, a purple sulfur bacterium with a turbulent life.</title>
        <authorList>
            <person name="Luedin S.M."/>
            <person name="Liechti N."/>
            <person name="Storelli N."/>
            <person name="Danza F."/>
            <person name="Wittwer M."/>
            <person name="Pothier J.F."/>
            <person name="Tonolla M.A."/>
        </authorList>
    </citation>
    <scope>NUCLEOTIDE SEQUENCE [LARGE SCALE GENOMIC DNA]</scope>
    <source>
        <strain evidence="1 2">LaCa</strain>
    </source>
</reference>